<dbReference type="Proteomes" id="UP000603317">
    <property type="component" value="Unassembled WGS sequence"/>
</dbReference>
<keyword evidence="2" id="KW-1133">Transmembrane helix</keyword>
<evidence type="ECO:0000256" key="2">
    <source>
        <dbReference type="SAM" id="Phobius"/>
    </source>
</evidence>
<proteinExistence type="inferred from homology"/>
<dbReference type="NCBIfam" id="TIGR01789">
    <property type="entry name" value="lycopene_cycl"/>
    <property type="match status" value="1"/>
</dbReference>
<keyword evidence="4" id="KW-1185">Reference proteome</keyword>
<dbReference type="Pfam" id="PF05834">
    <property type="entry name" value="Lycopene_cycl"/>
    <property type="match status" value="1"/>
</dbReference>
<comment type="similarity">
    <text evidence="1">Belongs to the lycopene cyclase family.</text>
</comment>
<evidence type="ECO:0000256" key="1">
    <source>
        <dbReference type="ARBA" id="ARBA00006599"/>
    </source>
</evidence>
<dbReference type="RefSeq" id="WP_188640997.1">
    <property type="nucleotide sequence ID" value="NZ_BMID01000001.1"/>
</dbReference>
<evidence type="ECO:0008006" key="5">
    <source>
        <dbReference type="Google" id="ProtNLM"/>
    </source>
</evidence>
<dbReference type="InterPro" id="IPR010108">
    <property type="entry name" value="Lycopene_cyclase_b/e"/>
</dbReference>
<feature type="transmembrane region" description="Helical" evidence="2">
    <location>
        <begin position="6"/>
        <end position="29"/>
    </location>
</feature>
<dbReference type="Gene3D" id="3.50.50.60">
    <property type="entry name" value="FAD/NAD(P)-binding domain"/>
    <property type="match status" value="1"/>
</dbReference>
<sequence length="398" mass="43607">MSSRAPASIVDVAIVGGGLAGGLIALALANKRPELRVRLFEQGATLGGNHRWSWFETDLDDPAKVLLAPFRKAAWDGYMVGFPGYDRALETPYRSMASHDFDRALRRELPAGVVQAGIEVVSLAQDHVLLADQTRVPARAVVDCRAATPSRHLAGGWQVFMGRHLRTTHPHGIELPFIMDATVDQIGGFRFVYVLPLSANDIFVEDTYYQDSPKLDRDALSSRLDAYCAAQGWDYGIVGHETGVLPVVTGGDFGAFRAEQSAHGGVVLAGARGGFAHPLTSYTLPYAAGLAGRIADNADLPGDQLAALIDREAREHWRDTKFYRLLGRMLFQAARPEQRVRVFERFYKLPPPLIERFYAGKSTLRDKARILIGKPPVPVSRAIPALLSAGRPMQGKTR</sequence>
<keyword evidence="2" id="KW-0472">Membrane</keyword>
<evidence type="ECO:0000313" key="4">
    <source>
        <dbReference type="Proteomes" id="UP000603317"/>
    </source>
</evidence>
<reference evidence="4" key="1">
    <citation type="journal article" date="2019" name="Int. J. Syst. Evol. Microbiol.">
        <title>The Global Catalogue of Microorganisms (GCM) 10K type strain sequencing project: providing services to taxonomists for standard genome sequencing and annotation.</title>
        <authorList>
            <consortium name="The Broad Institute Genomics Platform"/>
            <consortium name="The Broad Institute Genome Sequencing Center for Infectious Disease"/>
            <person name="Wu L."/>
            <person name="Ma J."/>
        </authorList>
    </citation>
    <scope>NUCLEOTIDE SEQUENCE [LARGE SCALE GENOMIC DNA]</scope>
    <source>
        <strain evidence="4">CGMCC 1.15297</strain>
    </source>
</reference>
<gene>
    <name evidence="3" type="ORF">GCM10010923_02740</name>
</gene>
<keyword evidence="2" id="KW-0812">Transmembrane</keyword>
<dbReference type="EMBL" id="BMID01000001">
    <property type="protein sequence ID" value="GFZ98092.1"/>
    <property type="molecule type" value="Genomic_DNA"/>
</dbReference>
<accession>A0ABQ1F3R3</accession>
<dbReference type="SUPFAM" id="SSF51905">
    <property type="entry name" value="FAD/NAD(P)-binding domain"/>
    <property type="match status" value="1"/>
</dbReference>
<dbReference type="InterPro" id="IPR036188">
    <property type="entry name" value="FAD/NAD-bd_sf"/>
</dbReference>
<dbReference type="InterPro" id="IPR008461">
    <property type="entry name" value="CrtY"/>
</dbReference>
<evidence type="ECO:0000313" key="3">
    <source>
        <dbReference type="EMBL" id="GFZ98092.1"/>
    </source>
</evidence>
<comment type="caution">
    <text evidence="3">The sequence shown here is derived from an EMBL/GenBank/DDBJ whole genome shotgun (WGS) entry which is preliminary data.</text>
</comment>
<protein>
    <recommendedName>
        <fullName evidence="5">Lycopene cyclase</fullName>
    </recommendedName>
</protein>
<name>A0ABQ1F3R3_9SPHN</name>
<dbReference type="NCBIfam" id="TIGR01790">
    <property type="entry name" value="carotene-cycl"/>
    <property type="match status" value="1"/>
</dbReference>
<organism evidence="3 4">
    <name type="scientific">Blastomonas marina</name>
    <dbReference type="NCBI Taxonomy" id="1867408"/>
    <lineage>
        <taxon>Bacteria</taxon>
        <taxon>Pseudomonadati</taxon>
        <taxon>Pseudomonadota</taxon>
        <taxon>Alphaproteobacteria</taxon>
        <taxon>Sphingomonadales</taxon>
        <taxon>Sphingomonadaceae</taxon>
        <taxon>Blastomonas</taxon>
    </lineage>
</organism>